<name>A0ABP6SF14_9ACTN</name>
<gene>
    <name evidence="2" type="ORF">GCM10020367_40570</name>
</gene>
<dbReference type="Proteomes" id="UP001499990">
    <property type="component" value="Unassembled WGS sequence"/>
</dbReference>
<reference evidence="3" key="1">
    <citation type="journal article" date="2019" name="Int. J. Syst. Evol. Microbiol.">
        <title>The Global Catalogue of Microorganisms (GCM) 10K type strain sequencing project: providing services to taxonomists for standard genome sequencing and annotation.</title>
        <authorList>
            <consortium name="The Broad Institute Genomics Platform"/>
            <consortium name="The Broad Institute Genome Sequencing Center for Infectious Disease"/>
            <person name="Wu L."/>
            <person name="Ma J."/>
        </authorList>
    </citation>
    <scope>NUCLEOTIDE SEQUENCE [LARGE SCALE GENOMIC DNA]</scope>
    <source>
        <strain evidence="3">JCM 9651</strain>
    </source>
</reference>
<organism evidence="2 3">
    <name type="scientific">Streptomyces sannanensis</name>
    <dbReference type="NCBI Taxonomy" id="285536"/>
    <lineage>
        <taxon>Bacteria</taxon>
        <taxon>Bacillati</taxon>
        <taxon>Actinomycetota</taxon>
        <taxon>Actinomycetes</taxon>
        <taxon>Kitasatosporales</taxon>
        <taxon>Streptomycetaceae</taxon>
        <taxon>Streptomyces</taxon>
    </lineage>
</organism>
<proteinExistence type="predicted"/>
<protein>
    <submittedName>
        <fullName evidence="2">Uncharacterized protein</fullName>
    </submittedName>
</protein>
<sequence>MIRAIRFTPPGEARIRATGVRSRHPAGPDSRTAKQLRSSPGVMRARPAVVARAARRDVMTYWSDAADA</sequence>
<accession>A0ABP6SF14</accession>
<comment type="caution">
    <text evidence="2">The sequence shown here is derived from an EMBL/GenBank/DDBJ whole genome shotgun (WGS) entry which is preliminary data.</text>
</comment>
<evidence type="ECO:0000256" key="1">
    <source>
        <dbReference type="SAM" id="MobiDB-lite"/>
    </source>
</evidence>
<evidence type="ECO:0000313" key="2">
    <source>
        <dbReference type="EMBL" id="GAA3374901.1"/>
    </source>
</evidence>
<feature type="region of interest" description="Disordered" evidence="1">
    <location>
        <begin position="1"/>
        <end position="44"/>
    </location>
</feature>
<dbReference type="EMBL" id="BAAAYL010000001">
    <property type="protein sequence ID" value="GAA3374901.1"/>
    <property type="molecule type" value="Genomic_DNA"/>
</dbReference>
<keyword evidence="3" id="KW-1185">Reference proteome</keyword>
<evidence type="ECO:0000313" key="3">
    <source>
        <dbReference type="Proteomes" id="UP001499990"/>
    </source>
</evidence>